<dbReference type="EMBL" id="ATLK01000002">
    <property type="protein sequence ID" value="KFF30652.1"/>
    <property type="molecule type" value="Genomic_DNA"/>
</dbReference>
<dbReference type="AlphaFoldDB" id="A0A086BNY8"/>
<proteinExistence type="predicted"/>
<dbReference type="RefSeq" id="WP_044087791.1">
    <property type="nucleotide sequence ID" value="NZ_ATLK01000002.1"/>
</dbReference>
<feature type="transmembrane region" description="Helical" evidence="1">
    <location>
        <begin position="6"/>
        <end position="30"/>
    </location>
</feature>
<keyword evidence="1" id="KW-0812">Transmembrane</keyword>
<feature type="transmembrane region" description="Helical" evidence="1">
    <location>
        <begin position="339"/>
        <end position="357"/>
    </location>
</feature>
<comment type="caution">
    <text evidence="3">The sequence shown here is derived from an EMBL/GenBank/DDBJ whole genome shotgun (WGS) entry which is preliminary data.</text>
</comment>
<dbReference type="STRING" id="1341695.BBOMB_1519"/>
<dbReference type="OrthoDB" id="4623238at2"/>
<name>A0A086BNY8_9BIFI</name>
<keyword evidence="1" id="KW-0472">Membrane</keyword>
<reference evidence="3 4" key="1">
    <citation type="journal article" date="2014" name="Appl. Environ. Microbiol.">
        <title>Genomic encyclopedia of type strains of the genus Bifidobacterium.</title>
        <authorList>
            <person name="Milani C."/>
            <person name="Lugli G.A."/>
            <person name="Duranti S."/>
            <person name="Turroni F."/>
            <person name="Bottacini F."/>
            <person name="Mangifesta M."/>
            <person name="Sanchez B."/>
            <person name="Viappiani A."/>
            <person name="Mancabelli L."/>
            <person name="Taminiau B."/>
            <person name="Delcenserie V."/>
            <person name="Barrangou R."/>
            <person name="Margolles A."/>
            <person name="van Sinderen D."/>
            <person name="Ventura M."/>
        </authorList>
    </citation>
    <scope>NUCLEOTIDE SEQUENCE [LARGE SCALE GENOMIC DNA]</scope>
    <source>
        <strain evidence="3 4">DSM 19703</strain>
    </source>
</reference>
<evidence type="ECO:0000256" key="1">
    <source>
        <dbReference type="SAM" id="Phobius"/>
    </source>
</evidence>
<dbReference type="InterPro" id="IPR002035">
    <property type="entry name" value="VWF_A"/>
</dbReference>
<dbReference type="Pfam" id="PF13519">
    <property type="entry name" value="VWA_2"/>
    <property type="match status" value="1"/>
</dbReference>
<evidence type="ECO:0000259" key="2">
    <source>
        <dbReference type="Pfam" id="PF13519"/>
    </source>
</evidence>
<keyword evidence="1" id="KW-1133">Transmembrane helix</keyword>
<gene>
    <name evidence="3" type="ORF">BBOMB_1519</name>
</gene>
<dbReference type="Proteomes" id="UP000028730">
    <property type="component" value="Unassembled WGS sequence"/>
</dbReference>
<dbReference type="InterPro" id="IPR036465">
    <property type="entry name" value="vWFA_dom_sf"/>
</dbReference>
<evidence type="ECO:0000313" key="3">
    <source>
        <dbReference type="EMBL" id="KFF30652.1"/>
    </source>
</evidence>
<dbReference type="Gene3D" id="3.40.50.410">
    <property type="entry name" value="von Willebrand factor, type A domain"/>
    <property type="match status" value="1"/>
</dbReference>
<feature type="domain" description="VWFA" evidence="2">
    <location>
        <begin position="102"/>
        <end position="165"/>
    </location>
</feature>
<dbReference type="SUPFAM" id="SSF53300">
    <property type="entry name" value="vWA-like"/>
    <property type="match status" value="1"/>
</dbReference>
<keyword evidence="4" id="KW-1185">Reference proteome</keyword>
<sequence>MMNAFAWHWPWLLAIGLIAALAAAAVSFFLSGRARRGSAQAPVFDLEQDFNTEYTSGMLRQWRWYNRVAAVALAAALILSVSLAARPSQVGSDEERAGSRDIVLCLDVSPSMLAYDHAVLETYQRLVAQFKGERIGLSIFNSTSRTLFPLTDDYDMASSQIKYASDVLGKVSDQDKIDKMDAKTSQDFSDLIEGTQNRKDMTSLIGDGLVSCAAMLPGFTYGSNGRGSSESGGPTEQRPKSIVLATDNVSGKSTYTLKEALDLTSKAKIGVDGLYSGAQTSKNDKTTLDMKRQIESHGGTFSSAGTGPQAIDAIVESIEKHKARSQDQARKASMLDTPGWWTLALALAVCIWISMTWKLKR</sequence>
<feature type="transmembrane region" description="Helical" evidence="1">
    <location>
        <begin position="64"/>
        <end position="85"/>
    </location>
</feature>
<protein>
    <submittedName>
        <fullName evidence="3">von Willebrand factor, type A</fullName>
    </submittedName>
</protein>
<organism evidence="3 4">
    <name type="scientific">Bifidobacterium bombi DSM 19703</name>
    <dbReference type="NCBI Taxonomy" id="1341695"/>
    <lineage>
        <taxon>Bacteria</taxon>
        <taxon>Bacillati</taxon>
        <taxon>Actinomycetota</taxon>
        <taxon>Actinomycetes</taxon>
        <taxon>Bifidobacteriales</taxon>
        <taxon>Bifidobacteriaceae</taxon>
        <taxon>Bifidobacterium</taxon>
    </lineage>
</organism>
<dbReference type="eggNOG" id="COG2304">
    <property type="taxonomic scope" value="Bacteria"/>
</dbReference>
<accession>A0A086BNY8</accession>
<evidence type="ECO:0000313" key="4">
    <source>
        <dbReference type="Proteomes" id="UP000028730"/>
    </source>
</evidence>